<dbReference type="GO" id="GO:0003677">
    <property type="term" value="F:DNA binding"/>
    <property type="evidence" value="ECO:0007669"/>
    <property type="project" value="UniProtKB-KW"/>
</dbReference>
<dbReference type="SMART" id="SM00433">
    <property type="entry name" value="TOP2c"/>
    <property type="match status" value="1"/>
</dbReference>
<dbReference type="InterPro" id="IPR003594">
    <property type="entry name" value="HATPase_dom"/>
</dbReference>
<evidence type="ECO:0000256" key="3">
    <source>
        <dbReference type="ARBA" id="ARBA00022723"/>
    </source>
</evidence>
<dbReference type="InterPro" id="IPR013759">
    <property type="entry name" value="Topo_IIA_B_C"/>
</dbReference>
<dbReference type="SUPFAM" id="SSF56719">
    <property type="entry name" value="Type II DNA topoisomerase"/>
    <property type="match status" value="1"/>
</dbReference>
<comment type="function">
    <text evidence="10">A type II topoisomerase that negatively supercoils closed circular double-stranded (ds) DNA in an ATP-dependent manner to modulate DNA topology and maintain chromosomes in an underwound state. Negative supercoiling favors strand separation, and DNA replication, transcription, recombination and repair, all of which involve strand separation. Also able to catalyze the interconversion of other topological isomers of dsDNA rings, including catenanes and knotted rings. Type II topoisomerases break and join 2 DNA strands simultaneously in an ATP-dependent manner.</text>
</comment>
<dbReference type="InterPro" id="IPR034160">
    <property type="entry name" value="TOPRIM_GyrB"/>
</dbReference>
<organism evidence="12 13">
    <name type="scientific">Gloeobacter kilaueensis (strain ATCC BAA-2537 / CCAP 1431/1 / ULC 316 / JS1)</name>
    <dbReference type="NCBI Taxonomy" id="1183438"/>
    <lineage>
        <taxon>Bacteria</taxon>
        <taxon>Bacillati</taxon>
        <taxon>Cyanobacteriota</taxon>
        <taxon>Cyanophyceae</taxon>
        <taxon>Gloeobacterales</taxon>
        <taxon>Gloeobacteraceae</taxon>
        <taxon>Gloeobacter</taxon>
    </lineage>
</organism>
<dbReference type="InterPro" id="IPR013760">
    <property type="entry name" value="Topo_IIA-like_dom_sf"/>
</dbReference>
<proteinExistence type="inferred from homology"/>
<dbReference type="PRINTS" id="PR00418">
    <property type="entry name" value="TPI2FAMILY"/>
</dbReference>
<dbReference type="InterPro" id="IPR018522">
    <property type="entry name" value="TopoIIA_CS"/>
</dbReference>
<evidence type="ECO:0000313" key="13">
    <source>
        <dbReference type="Proteomes" id="UP000017396"/>
    </source>
</evidence>
<dbReference type="InterPro" id="IPR036890">
    <property type="entry name" value="HATPase_C_sf"/>
</dbReference>
<evidence type="ECO:0000256" key="10">
    <source>
        <dbReference type="HAMAP-Rule" id="MF_01898"/>
    </source>
</evidence>
<comment type="subcellular location">
    <subcellularLocation>
        <location evidence="10">Cytoplasm</location>
    </subcellularLocation>
</comment>
<dbReference type="PATRIC" id="fig|1183438.3.peg.3430"/>
<dbReference type="HOGENOM" id="CLU_006146_4_1_3"/>
<dbReference type="GO" id="GO:0005737">
    <property type="term" value="C:cytoplasm"/>
    <property type="evidence" value="ECO:0007669"/>
    <property type="project" value="UniProtKB-SubCell"/>
</dbReference>
<reference evidence="12 13" key="1">
    <citation type="journal article" date="2013" name="PLoS ONE">
        <title>Cultivation and Complete Genome Sequencing of Gloeobacter kilaueensis sp. nov., from a Lava Cave in Kilauea Caldera, Hawai'i.</title>
        <authorList>
            <person name="Saw J.H."/>
            <person name="Schatz M."/>
            <person name="Brown M.V."/>
            <person name="Kunkel D.D."/>
            <person name="Foster J.S."/>
            <person name="Shick H."/>
            <person name="Christensen S."/>
            <person name="Hou S."/>
            <person name="Wan X."/>
            <person name="Donachie S.P."/>
        </authorList>
    </citation>
    <scope>NUCLEOTIDE SEQUENCE [LARGE SCALE GENOMIC DNA]</scope>
    <source>
        <strain evidence="13">JS</strain>
    </source>
</reference>
<dbReference type="InterPro" id="IPR000565">
    <property type="entry name" value="Topo_IIA_B"/>
</dbReference>
<evidence type="ECO:0000256" key="6">
    <source>
        <dbReference type="ARBA" id="ARBA00022842"/>
    </source>
</evidence>
<dbReference type="GO" id="GO:0006265">
    <property type="term" value="P:DNA topological change"/>
    <property type="evidence" value="ECO:0007669"/>
    <property type="project" value="UniProtKB-UniRule"/>
</dbReference>
<gene>
    <name evidence="10 12" type="primary">gyrB</name>
    <name evidence="12" type="ORF">GKIL_3491</name>
</gene>
<dbReference type="NCBIfam" id="TIGR01059">
    <property type="entry name" value="gyrB"/>
    <property type="match status" value="1"/>
</dbReference>
<keyword evidence="5 10" id="KW-0067">ATP-binding</keyword>
<dbReference type="InterPro" id="IPR002288">
    <property type="entry name" value="DNA_gyrase_B_C"/>
</dbReference>
<accession>U5QL65</accession>
<dbReference type="CDD" id="cd00822">
    <property type="entry name" value="TopoII_Trans_DNA_gyrase"/>
    <property type="match status" value="1"/>
</dbReference>
<keyword evidence="9 10" id="KW-0413">Isomerase</keyword>
<comment type="miscellaneous">
    <text evidence="10">Few gyrases are as efficient as E.coli at forming negative supercoils. Not all organisms have 2 type II topoisomerases; in organisms with a single type II topoisomerase this enzyme also has to decatenate newly replicated chromosomes.</text>
</comment>
<dbReference type="OrthoDB" id="9802808at2"/>
<dbReference type="PANTHER" id="PTHR45866">
    <property type="entry name" value="DNA GYRASE/TOPOISOMERASE SUBUNIT B"/>
    <property type="match status" value="1"/>
</dbReference>
<evidence type="ECO:0000256" key="8">
    <source>
        <dbReference type="ARBA" id="ARBA00023125"/>
    </source>
</evidence>
<dbReference type="InterPro" id="IPR001241">
    <property type="entry name" value="Topo_IIA"/>
</dbReference>
<dbReference type="GO" id="GO:0005524">
    <property type="term" value="F:ATP binding"/>
    <property type="evidence" value="ECO:0007669"/>
    <property type="project" value="UniProtKB-UniRule"/>
</dbReference>
<evidence type="ECO:0000313" key="12">
    <source>
        <dbReference type="EMBL" id="AGY59737.1"/>
    </source>
</evidence>
<feature type="binding site" evidence="10">
    <location>
        <position position="501"/>
    </location>
    <ligand>
        <name>Mg(2+)</name>
        <dbReference type="ChEBI" id="CHEBI:18420"/>
        <label>2</label>
    </ligand>
</feature>
<dbReference type="FunFam" id="3.30.230.10:FF:000005">
    <property type="entry name" value="DNA gyrase subunit B"/>
    <property type="match status" value="1"/>
</dbReference>
<keyword evidence="13" id="KW-1185">Reference proteome</keyword>
<keyword evidence="6 10" id="KW-0460">Magnesium</keyword>
<dbReference type="HAMAP" id="MF_01898">
    <property type="entry name" value="GyrB"/>
    <property type="match status" value="1"/>
</dbReference>
<dbReference type="Pfam" id="PF00204">
    <property type="entry name" value="DNA_gyraseB"/>
    <property type="match status" value="1"/>
</dbReference>
<dbReference type="Pfam" id="PF00986">
    <property type="entry name" value="DNA_gyraseB_C"/>
    <property type="match status" value="1"/>
</dbReference>
<feature type="site" description="Interaction with DNA" evidence="10">
    <location>
        <position position="455"/>
    </location>
</feature>
<sequence length="644" mass="71489">MTETYGADQIQVVEGLEHVRLRPGMYIGSTGPRGLHHLVYEIVDNSVDEALAGHAKHILISLNADGSATISDDGRGIPTDVHPRTGKSTIETVLTVLGAGGKFGGGGYKVSGGLHGVGAAVVNGLSTSLTATVWRNGKAHVQRFRRGVPEGGLKVSPDSEQRRGTSITFLPDPEIFTTGVSFDYDTLLSRFRELAFLNAGVEFSFSDLRTDPNRVETYLYEGGIREYVAYMVREKTALHSDIIFIDQERDGVSVECALQWCSDVFNDNVLGFANNIRTIDGGTHLEGLKAVLTRTFNSFARKTNKLKEGDKNLSGEHVREGLTAVLSVKVPNPEFEGQTKTKLGNPEVRGIVDSVISDRLTEYLEFHPDVVAAILEKALQSMQAEEAARKARDLVRRKSALESSTLPGKLADCQSRDPGESEIFLVEGDSAGGSAKQGRDRRFQAILPLRGKILNIERADDRRIYGNNEIQAMITALGLGLKTEEFDAARLRYHKVILMTDADVDGAHIRTLLLTFFYRYKRDLVEQGYIYIAQPPLYKISIGAGRNIDVRYCYAEHEKEAIIASLRENQKYEIQRFKGLGEMQAEQLWETTMNPATRTLRQVTIEDAAEADRVFNILMGDRVEPRREFIETYGPRLQMADLDI</sequence>
<dbReference type="SUPFAM" id="SSF55874">
    <property type="entry name" value="ATPase domain of HSP90 chaperone/DNA topoisomerase II/histidine kinase"/>
    <property type="match status" value="1"/>
</dbReference>
<dbReference type="PROSITE" id="PS00177">
    <property type="entry name" value="TOPOISOMERASE_II"/>
    <property type="match status" value="1"/>
</dbReference>
<comment type="catalytic activity">
    <reaction evidence="1 10">
        <text>ATP-dependent breakage, passage and rejoining of double-stranded DNA.</text>
        <dbReference type="EC" id="5.6.2.2"/>
    </reaction>
</comment>
<dbReference type="SMART" id="SM00387">
    <property type="entry name" value="HATPase_c"/>
    <property type="match status" value="1"/>
</dbReference>
<dbReference type="GO" id="GO:0046872">
    <property type="term" value="F:metal ion binding"/>
    <property type="evidence" value="ECO:0007669"/>
    <property type="project" value="UniProtKB-KW"/>
</dbReference>
<dbReference type="NCBIfam" id="NF004189">
    <property type="entry name" value="PRK05644.1"/>
    <property type="match status" value="1"/>
</dbReference>
<dbReference type="Pfam" id="PF01751">
    <property type="entry name" value="Toprim"/>
    <property type="match status" value="1"/>
</dbReference>
<dbReference type="AlphaFoldDB" id="U5QL65"/>
<evidence type="ECO:0000256" key="9">
    <source>
        <dbReference type="ARBA" id="ARBA00023235"/>
    </source>
</evidence>
<dbReference type="eggNOG" id="COG0187">
    <property type="taxonomic scope" value="Bacteria"/>
</dbReference>
<keyword evidence="7 10" id="KW-0799">Topoisomerase</keyword>
<keyword evidence="3 10" id="KW-0479">Metal-binding</keyword>
<dbReference type="GO" id="GO:0006261">
    <property type="term" value="P:DNA-templated DNA replication"/>
    <property type="evidence" value="ECO:0007669"/>
    <property type="project" value="UniProtKB-UniRule"/>
</dbReference>
<dbReference type="KEGG" id="glj:GKIL_3491"/>
<dbReference type="InterPro" id="IPR013506">
    <property type="entry name" value="Topo_IIA_bsu_dom2"/>
</dbReference>
<dbReference type="RefSeq" id="WP_023175039.1">
    <property type="nucleotide sequence ID" value="NC_022600.1"/>
</dbReference>
<evidence type="ECO:0000256" key="1">
    <source>
        <dbReference type="ARBA" id="ARBA00000185"/>
    </source>
</evidence>
<comment type="subunit">
    <text evidence="10">Heterotetramer, composed of two GyrA and two GyrB chains. In the heterotetramer, GyrA contains the active site tyrosine that forms a transient covalent intermediate with DNA, while GyrB binds cofactors and catalyzes ATP hydrolysis.</text>
</comment>
<evidence type="ECO:0000259" key="11">
    <source>
        <dbReference type="PROSITE" id="PS50880"/>
    </source>
</evidence>
<dbReference type="InterPro" id="IPR014721">
    <property type="entry name" value="Ribsml_uS5_D2-typ_fold_subgr"/>
</dbReference>
<dbReference type="CDD" id="cd03366">
    <property type="entry name" value="TOPRIM_TopoIIA_GyrB"/>
    <property type="match status" value="1"/>
</dbReference>
<dbReference type="STRING" id="1183438.GKIL_3491"/>
<dbReference type="InterPro" id="IPR020568">
    <property type="entry name" value="Ribosomal_Su5_D2-typ_SF"/>
</dbReference>
<feature type="site" description="Interaction with DNA" evidence="10">
    <location>
        <position position="452"/>
    </location>
</feature>
<keyword evidence="10" id="KW-0963">Cytoplasm</keyword>
<dbReference type="PANTHER" id="PTHR45866:SF1">
    <property type="entry name" value="DNA GYRASE SUBUNIT B, MITOCHONDRIAL"/>
    <property type="match status" value="1"/>
</dbReference>
<feature type="binding site" evidence="10">
    <location>
        <position position="501"/>
    </location>
    <ligand>
        <name>Mg(2+)</name>
        <dbReference type="ChEBI" id="CHEBI:18420"/>
        <label>1</label>
        <note>catalytic</note>
    </ligand>
</feature>
<dbReference type="FunFam" id="3.30.565.10:FF:000002">
    <property type="entry name" value="DNA gyrase subunit B"/>
    <property type="match status" value="1"/>
</dbReference>
<dbReference type="Gene3D" id="3.30.565.10">
    <property type="entry name" value="Histidine kinase-like ATPase, C-terminal domain"/>
    <property type="match status" value="1"/>
</dbReference>
<keyword evidence="8" id="KW-0238">DNA-binding</keyword>
<dbReference type="InterPro" id="IPR011557">
    <property type="entry name" value="GyrB"/>
</dbReference>
<evidence type="ECO:0000256" key="2">
    <source>
        <dbReference type="ARBA" id="ARBA00010708"/>
    </source>
</evidence>
<dbReference type="SUPFAM" id="SSF54211">
    <property type="entry name" value="Ribosomal protein S5 domain 2-like"/>
    <property type="match status" value="1"/>
</dbReference>
<dbReference type="GO" id="GO:0034335">
    <property type="term" value="F:DNA negative supercoiling activity"/>
    <property type="evidence" value="ECO:0007669"/>
    <property type="project" value="UniProtKB-ARBA"/>
</dbReference>
<dbReference type="Pfam" id="PF02518">
    <property type="entry name" value="HATPase_c"/>
    <property type="match status" value="1"/>
</dbReference>
<dbReference type="PROSITE" id="PS50880">
    <property type="entry name" value="TOPRIM"/>
    <property type="match status" value="1"/>
</dbReference>
<feature type="binding site" evidence="10">
    <location>
        <position position="503"/>
    </location>
    <ligand>
        <name>Mg(2+)</name>
        <dbReference type="ChEBI" id="CHEBI:18420"/>
        <label>2</label>
    </ligand>
</feature>
<keyword evidence="4 10" id="KW-0547">Nucleotide-binding</keyword>
<evidence type="ECO:0000256" key="7">
    <source>
        <dbReference type="ARBA" id="ARBA00023029"/>
    </source>
</evidence>
<dbReference type="Proteomes" id="UP000017396">
    <property type="component" value="Chromosome"/>
</dbReference>
<dbReference type="Gene3D" id="3.30.230.10">
    <property type="match status" value="1"/>
</dbReference>
<dbReference type="CDD" id="cd16928">
    <property type="entry name" value="HATPase_GyrB-like"/>
    <property type="match status" value="1"/>
</dbReference>
<dbReference type="NCBIfam" id="NF011501">
    <property type="entry name" value="PRK14939.1"/>
    <property type="match status" value="1"/>
</dbReference>
<feature type="domain" description="Toprim" evidence="11">
    <location>
        <begin position="421"/>
        <end position="536"/>
    </location>
</feature>
<dbReference type="EMBL" id="CP003587">
    <property type="protein sequence ID" value="AGY59737.1"/>
    <property type="molecule type" value="Genomic_DNA"/>
</dbReference>
<evidence type="ECO:0000256" key="4">
    <source>
        <dbReference type="ARBA" id="ARBA00022741"/>
    </source>
</evidence>
<evidence type="ECO:0000256" key="5">
    <source>
        <dbReference type="ARBA" id="ARBA00022840"/>
    </source>
</evidence>
<dbReference type="InterPro" id="IPR006171">
    <property type="entry name" value="TOPRIM_dom"/>
</dbReference>
<dbReference type="PRINTS" id="PR01159">
    <property type="entry name" value="DNAGYRASEB"/>
</dbReference>
<comment type="similarity">
    <text evidence="2 10">Belongs to the type II topoisomerase GyrB family.</text>
</comment>
<dbReference type="EC" id="5.6.2.2" evidence="10"/>
<protein>
    <recommendedName>
        <fullName evidence="10">DNA gyrase subunit B</fullName>
        <ecNumber evidence="10">5.6.2.2</ecNumber>
    </recommendedName>
</protein>
<dbReference type="GO" id="GO:0005694">
    <property type="term" value="C:chromosome"/>
    <property type="evidence" value="ECO:0007669"/>
    <property type="project" value="InterPro"/>
</dbReference>
<comment type="cofactor">
    <cofactor evidence="10">
        <name>Mg(2+)</name>
        <dbReference type="ChEBI" id="CHEBI:18420"/>
    </cofactor>
    <cofactor evidence="10">
        <name>Mn(2+)</name>
        <dbReference type="ChEBI" id="CHEBI:29035"/>
    </cofactor>
    <cofactor evidence="10">
        <name>Ca(2+)</name>
        <dbReference type="ChEBI" id="CHEBI:29108"/>
    </cofactor>
    <text evidence="10">Binds two Mg(2+) per subunit. The magnesium ions form salt bridges with both the protein and the DNA. Can also accept other divalent metal cations, such as Mn(2+) or Ca(2+).</text>
</comment>
<feature type="binding site" evidence="10">
    <location>
        <position position="427"/>
    </location>
    <ligand>
        <name>Mg(2+)</name>
        <dbReference type="ChEBI" id="CHEBI:18420"/>
        <label>1</label>
        <note>catalytic</note>
    </ligand>
</feature>
<dbReference type="Gene3D" id="3.40.50.670">
    <property type="match status" value="1"/>
</dbReference>
<dbReference type="FunFam" id="3.40.50.670:FF:000002">
    <property type="entry name" value="DNA gyrase subunit B"/>
    <property type="match status" value="1"/>
</dbReference>
<name>U5QL65_GLOK1</name>